<feature type="compositionally biased region" description="Basic and acidic residues" evidence="1">
    <location>
        <begin position="37"/>
        <end position="56"/>
    </location>
</feature>
<comment type="caution">
    <text evidence="2">The sequence shown here is derived from an EMBL/GenBank/DDBJ whole genome shotgun (WGS) entry which is preliminary data.</text>
</comment>
<feature type="region of interest" description="Disordered" evidence="1">
    <location>
        <begin position="1"/>
        <end position="56"/>
    </location>
</feature>
<reference evidence="2" key="1">
    <citation type="submission" date="2021-06" db="EMBL/GenBank/DDBJ databases">
        <authorList>
            <person name="Kallberg Y."/>
            <person name="Tangrot J."/>
            <person name="Rosling A."/>
        </authorList>
    </citation>
    <scope>NUCLEOTIDE SEQUENCE</scope>
    <source>
        <strain evidence="2">IN212</strain>
    </source>
</reference>
<accession>A0A9N9NAA2</accession>
<dbReference type="EMBL" id="CAJVPZ010023757">
    <property type="protein sequence ID" value="CAG8716641.1"/>
    <property type="molecule type" value="Genomic_DNA"/>
</dbReference>
<dbReference type="AlphaFoldDB" id="A0A9N9NAA2"/>
<dbReference type="Proteomes" id="UP000789396">
    <property type="component" value="Unassembled WGS sequence"/>
</dbReference>
<sequence length="56" mass="6347">NTSNKEANKNKQLKKGKQKVNNASDEESFNQSVTDVEVNRNKQDSDTDNKDFSTNN</sequence>
<organism evidence="2 3">
    <name type="scientific">Racocetra fulgida</name>
    <dbReference type="NCBI Taxonomy" id="60492"/>
    <lineage>
        <taxon>Eukaryota</taxon>
        <taxon>Fungi</taxon>
        <taxon>Fungi incertae sedis</taxon>
        <taxon>Mucoromycota</taxon>
        <taxon>Glomeromycotina</taxon>
        <taxon>Glomeromycetes</taxon>
        <taxon>Diversisporales</taxon>
        <taxon>Gigasporaceae</taxon>
        <taxon>Racocetra</taxon>
    </lineage>
</organism>
<proteinExistence type="predicted"/>
<evidence type="ECO:0000256" key="1">
    <source>
        <dbReference type="SAM" id="MobiDB-lite"/>
    </source>
</evidence>
<dbReference type="OrthoDB" id="2492257at2759"/>
<evidence type="ECO:0000313" key="3">
    <source>
        <dbReference type="Proteomes" id="UP000789396"/>
    </source>
</evidence>
<keyword evidence="3" id="KW-1185">Reference proteome</keyword>
<feature type="non-terminal residue" evidence="2">
    <location>
        <position position="1"/>
    </location>
</feature>
<gene>
    <name evidence="2" type="ORF">RFULGI_LOCUS11187</name>
</gene>
<evidence type="ECO:0000313" key="2">
    <source>
        <dbReference type="EMBL" id="CAG8716641.1"/>
    </source>
</evidence>
<name>A0A9N9NAA2_9GLOM</name>
<protein>
    <submittedName>
        <fullName evidence="2">18314_t:CDS:1</fullName>
    </submittedName>
</protein>